<dbReference type="KEGG" id="pgr:PGTG_17679"/>
<dbReference type="AlphaFoldDB" id="E3L500"/>
<sequence>MAHQALIFKTKKNNPWKLQQWKSEKLRIPGYSTRSLRLCSRAGPCGNPEAGHTSGKGCGRAPEAKITRGFQPYTTGDAFKAPRRFRLEGDLESARQTLSTRIKVASKLTWERSTGGSRFGGDLKNHPRRLVTGFKAVCKPTWKRSRHDGRLQVVFEMKLQPHLSCTLGGRLSCRALIHTESAWIGTIVARLNQAGSRIPFKG</sequence>
<dbReference type="HOGENOM" id="CLU_1355244_0_0_1"/>
<protein>
    <submittedName>
        <fullName evidence="1">Uncharacterized protein</fullName>
    </submittedName>
</protein>
<gene>
    <name evidence="1" type="ORF">PGTG_17679</name>
</gene>
<evidence type="ECO:0000313" key="2">
    <source>
        <dbReference type="Proteomes" id="UP000008783"/>
    </source>
</evidence>
<reference evidence="2" key="2">
    <citation type="journal article" date="2011" name="Proc. Natl. Acad. Sci. U.S.A.">
        <title>Obligate biotrophy features unraveled by the genomic analysis of rust fungi.</title>
        <authorList>
            <person name="Duplessis S."/>
            <person name="Cuomo C.A."/>
            <person name="Lin Y.-C."/>
            <person name="Aerts A."/>
            <person name="Tisserant E."/>
            <person name="Veneault-Fourrey C."/>
            <person name="Joly D.L."/>
            <person name="Hacquard S."/>
            <person name="Amselem J."/>
            <person name="Cantarel B.L."/>
            <person name="Chiu R."/>
            <person name="Coutinho P.M."/>
            <person name="Feau N."/>
            <person name="Field M."/>
            <person name="Frey P."/>
            <person name="Gelhaye E."/>
            <person name="Goldberg J."/>
            <person name="Grabherr M.G."/>
            <person name="Kodira C.D."/>
            <person name="Kohler A."/>
            <person name="Kuees U."/>
            <person name="Lindquist E.A."/>
            <person name="Lucas S.M."/>
            <person name="Mago R."/>
            <person name="Mauceli E."/>
            <person name="Morin E."/>
            <person name="Murat C."/>
            <person name="Pangilinan J.L."/>
            <person name="Park R."/>
            <person name="Pearson M."/>
            <person name="Quesneville H."/>
            <person name="Rouhier N."/>
            <person name="Sakthikumar S."/>
            <person name="Salamov A.A."/>
            <person name="Schmutz J."/>
            <person name="Selles B."/>
            <person name="Shapiro H."/>
            <person name="Tanguay P."/>
            <person name="Tuskan G.A."/>
            <person name="Henrissat B."/>
            <person name="Van de Peer Y."/>
            <person name="Rouze P."/>
            <person name="Ellis J.G."/>
            <person name="Dodds P.N."/>
            <person name="Schein J.E."/>
            <person name="Zhong S."/>
            <person name="Hamelin R.C."/>
            <person name="Grigoriev I.V."/>
            <person name="Szabo L.J."/>
            <person name="Martin F."/>
        </authorList>
    </citation>
    <scope>NUCLEOTIDE SEQUENCE [LARGE SCALE GENOMIC DNA]</scope>
    <source>
        <strain evidence="2">CRL 75-36-700-3 / race SCCL</strain>
    </source>
</reference>
<accession>E3L500</accession>
<organism evidence="1 2">
    <name type="scientific">Puccinia graminis f. sp. tritici (strain CRL 75-36-700-3 / race SCCL)</name>
    <name type="common">Black stem rust fungus</name>
    <dbReference type="NCBI Taxonomy" id="418459"/>
    <lineage>
        <taxon>Eukaryota</taxon>
        <taxon>Fungi</taxon>
        <taxon>Dikarya</taxon>
        <taxon>Basidiomycota</taxon>
        <taxon>Pucciniomycotina</taxon>
        <taxon>Pucciniomycetes</taxon>
        <taxon>Pucciniales</taxon>
        <taxon>Pucciniaceae</taxon>
        <taxon>Puccinia</taxon>
    </lineage>
</organism>
<name>E3L500_PUCGT</name>
<reference key="1">
    <citation type="submission" date="2007-01" db="EMBL/GenBank/DDBJ databases">
        <title>The Genome Sequence of Puccinia graminis f. sp. tritici Strain CRL 75-36-700-3.</title>
        <authorList>
            <consortium name="The Broad Institute Genome Sequencing Platform"/>
            <person name="Birren B."/>
            <person name="Lander E."/>
            <person name="Galagan J."/>
            <person name="Nusbaum C."/>
            <person name="Devon K."/>
            <person name="Cuomo C."/>
            <person name="Jaffe D."/>
            <person name="Butler J."/>
            <person name="Alvarez P."/>
            <person name="Gnerre S."/>
            <person name="Grabherr M."/>
            <person name="Mauceli E."/>
            <person name="Brockman W."/>
            <person name="Young S."/>
            <person name="LaButti K."/>
            <person name="Sykes S."/>
            <person name="DeCaprio D."/>
            <person name="Crawford M."/>
            <person name="Koehrsen M."/>
            <person name="Engels R."/>
            <person name="Montgomery P."/>
            <person name="Pearson M."/>
            <person name="Howarth C."/>
            <person name="Larson L."/>
            <person name="White J."/>
            <person name="Zeng Q."/>
            <person name="Kodira C."/>
            <person name="Yandava C."/>
            <person name="Alvarado L."/>
            <person name="O'Leary S."/>
            <person name="Szabo L."/>
            <person name="Dean R."/>
            <person name="Schein J."/>
        </authorList>
    </citation>
    <scope>NUCLEOTIDE SEQUENCE</scope>
    <source>
        <strain>CRL 75-36-700-3</strain>
    </source>
</reference>
<keyword evidence="2" id="KW-1185">Reference proteome</keyword>
<evidence type="ECO:0000313" key="1">
    <source>
        <dbReference type="EMBL" id="EFP91625.1"/>
    </source>
</evidence>
<dbReference type="RefSeq" id="XP_003336044.1">
    <property type="nucleotide sequence ID" value="XM_003335996.1"/>
</dbReference>
<dbReference type="EMBL" id="DS178349">
    <property type="protein sequence ID" value="EFP91625.1"/>
    <property type="molecule type" value="Genomic_DNA"/>
</dbReference>
<dbReference type="GeneID" id="10531562"/>
<dbReference type="OrthoDB" id="10305290at2759"/>
<proteinExistence type="predicted"/>
<dbReference type="Proteomes" id="UP000008783">
    <property type="component" value="Unassembled WGS sequence"/>
</dbReference>
<dbReference type="InParanoid" id="E3L500"/>
<dbReference type="VEuPathDB" id="FungiDB:PGTG_17679"/>